<reference evidence="8 9" key="1">
    <citation type="submission" date="2012-12" db="EMBL/GenBank/DDBJ databases">
        <title>Whole genome shotgun sequence of Gordonia sihwensis NBRC 108236.</title>
        <authorList>
            <person name="Yoshida I."/>
            <person name="Hosoyama A."/>
            <person name="Tsuchikane K."/>
            <person name="Ando Y."/>
            <person name="Baba S."/>
            <person name="Ohji S."/>
            <person name="Hamada M."/>
            <person name="Tamura T."/>
            <person name="Yamazoe A."/>
            <person name="Yamazaki S."/>
            <person name="Fujita N."/>
        </authorList>
    </citation>
    <scope>NUCLEOTIDE SEQUENCE [LARGE SCALE GENOMIC DNA]</scope>
    <source>
        <strain evidence="8 9">NBRC 108236</strain>
    </source>
</reference>
<dbReference type="InterPro" id="IPR027417">
    <property type="entry name" value="P-loop_NTPase"/>
</dbReference>
<sequence length="583" mass="63384">MPVANPGQTKNPSRNSETVLMLVGLGVIVAAALIVWGSLTLAGGQQIPGNPFAAVIMVASGKLAWPTAATVWAVVIVAVIGAVVGTGLYVWSGRKPHRTRVDSAQQHLGSGKEIASIRERAVAEKARSLGIDSSVAPAPFTTVEGVPIGKELVGKGRLLGSWEDMHLDIWGPRQGKSTSRIIPAICEAPGAVLTTENKRGNLDHTRLVREFRDEDGNPTRQVWVFDPQQVANEPAWWWWNPLSYVEDETQAEELAQLFSVGDDGLEAKKDPYFDPEGEDLLANLILASALAGEPITTVYERLVDENSCHHAVEILREHGYPMIARALNARLGLPEKQKAGIFGTSVKMAKCLRNRSVQEWITRGDTERPHLDLEAYIRNGETLYCLSKEGVGSTGPLVAALTVAATRTAEKIATASPGGRLPVPMLCPLDEAANVVRWPDLPKLYSHFGSRGIIIMTILQSWSQGVGVFGERNMKLLESSSNVYVYGGNVREKEYLASLSELCGDFTRVRLSVSDARTGKSSSRSTDEKKIFTVADLQAWPRGRALVLSAGNRPTVAETVPWMAKPYADLIRQSLNEYAPKGQ</sequence>
<evidence type="ECO:0000313" key="9">
    <source>
        <dbReference type="Proteomes" id="UP000035083"/>
    </source>
</evidence>
<dbReference type="PANTHER" id="PTHR37937:SF1">
    <property type="entry name" value="CONJUGATIVE TRANSFER: DNA TRANSPORT"/>
    <property type="match status" value="1"/>
</dbReference>
<accession>L7LN59</accession>
<feature type="domain" description="TraD/TraG TraM recognition site" evidence="7">
    <location>
        <begin position="424"/>
        <end position="541"/>
    </location>
</feature>
<protein>
    <recommendedName>
        <fullName evidence="7">TraD/TraG TraM recognition site domain-containing protein</fullName>
    </recommendedName>
</protein>
<dbReference type="Pfam" id="PF12696">
    <property type="entry name" value="TraG-D_C"/>
    <property type="match status" value="1"/>
</dbReference>
<dbReference type="CDD" id="cd01127">
    <property type="entry name" value="TrwB_TraG_TraD_VirD4"/>
    <property type="match status" value="1"/>
</dbReference>
<evidence type="ECO:0000256" key="4">
    <source>
        <dbReference type="ARBA" id="ARBA00022989"/>
    </source>
</evidence>
<dbReference type="InterPro" id="IPR051539">
    <property type="entry name" value="T4SS-coupling_protein"/>
</dbReference>
<dbReference type="EMBL" id="BANU01000033">
    <property type="protein sequence ID" value="GAC62334.1"/>
    <property type="molecule type" value="Genomic_DNA"/>
</dbReference>
<dbReference type="Gene3D" id="3.40.50.300">
    <property type="entry name" value="P-loop containing nucleotide triphosphate hydrolases"/>
    <property type="match status" value="1"/>
</dbReference>
<feature type="transmembrane region" description="Helical" evidence="6">
    <location>
        <begin position="71"/>
        <end position="91"/>
    </location>
</feature>
<keyword evidence="9" id="KW-1185">Reference proteome</keyword>
<dbReference type="SUPFAM" id="SSF52540">
    <property type="entry name" value="P-loop containing nucleoside triphosphate hydrolases"/>
    <property type="match status" value="1"/>
</dbReference>
<gene>
    <name evidence="8" type="ORF">GSI01S_33_00200</name>
</gene>
<dbReference type="Proteomes" id="UP000035083">
    <property type="component" value="Unassembled WGS sequence"/>
</dbReference>
<keyword evidence="3 6" id="KW-0812">Transmembrane</keyword>
<evidence type="ECO:0000256" key="5">
    <source>
        <dbReference type="ARBA" id="ARBA00023136"/>
    </source>
</evidence>
<evidence type="ECO:0000313" key="8">
    <source>
        <dbReference type="EMBL" id="GAC62334.1"/>
    </source>
</evidence>
<evidence type="ECO:0000259" key="7">
    <source>
        <dbReference type="Pfam" id="PF12696"/>
    </source>
</evidence>
<dbReference type="AlphaFoldDB" id="L7LN59"/>
<keyword evidence="2" id="KW-1003">Cell membrane</keyword>
<evidence type="ECO:0000256" key="2">
    <source>
        <dbReference type="ARBA" id="ARBA00022475"/>
    </source>
</evidence>
<dbReference type="PANTHER" id="PTHR37937">
    <property type="entry name" value="CONJUGATIVE TRANSFER: DNA TRANSPORT"/>
    <property type="match status" value="1"/>
</dbReference>
<dbReference type="eggNOG" id="COG3505">
    <property type="taxonomic scope" value="Bacteria"/>
</dbReference>
<keyword evidence="4 6" id="KW-1133">Transmembrane helix</keyword>
<comment type="caution">
    <text evidence="8">The sequence shown here is derived from an EMBL/GenBank/DDBJ whole genome shotgun (WGS) entry which is preliminary data.</text>
</comment>
<keyword evidence="5 6" id="KW-0472">Membrane</keyword>
<feature type="transmembrane region" description="Helical" evidence="6">
    <location>
        <begin position="20"/>
        <end position="42"/>
    </location>
</feature>
<name>L7LN59_9ACTN</name>
<dbReference type="GO" id="GO:0005886">
    <property type="term" value="C:plasma membrane"/>
    <property type="evidence" value="ECO:0007669"/>
    <property type="project" value="UniProtKB-SubCell"/>
</dbReference>
<evidence type="ECO:0000256" key="1">
    <source>
        <dbReference type="ARBA" id="ARBA00004651"/>
    </source>
</evidence>
<evidence type="ECO:0000256" key="6">
    <source>
        <dbReference type="SAM" id="Phobius"/>
    </source>
</evidence>
<organism evidence="8 9">
    <name type="scientific">Gordonia sihwensis NBRC 108236</name>
    <dbReference type="NCBI Taxonomy" id="1223544"/>
    <lineage>
        <taxon>Bacteria</taxon>
        <taxon>Bacillati</taxon>
        <taxon>Actinomycetota</taxon>
        <taxon>Actinomycetes</taxon>
        <taxon>Mycobacteriales</taxon>
        <taxon>Gordoniaceae</taxon>
        <taxon>Gordonia</taxon>
    </lineage>
</organism>
<evidence type="ECO:0000256" key="3">
    <source>
        <dbReference type="ARBA" id="ARBA00022692"/>
    </source>
</evidence>
<proteinExistence type="predicted"/>
<comment type="subcellular location">
    <subcellularLocation>
        <location evidence="1">Cell membrane</location>
        <topology evidence="1">Multi-pass membrane protein</topology>
    </subcellularLocation>
</comment>
<dbReference type="InterPro" id="IPR032689">
    <property type="entry name" value="TraG-D_C"/>
</dbReference>